<evidence type="ECO:0000256" key="11">
    <source>
        <dbReference type="ARBA" id="ARBA00029504"/>
    </source>
</evidence>
<feature type="coiled-coil region" evidence="14">
    <location>
        <begin position="254"/>
        <end position="292"/>
    </location>
</feature>
<evidence type="ECO:0000256" key="12">
    <source>
        <dbReference type="HAMAP-Rule" id="MF_00204"/>
    </source>
</evidence>
<keyword evidence="18" id="KW-0378">Hydrolase</keyword>
<dbReference type="Proteomes" id="UP001228376">
    <property type="component" value="Unassembled WGS sequence"/>
</dbReference>
<dbReference type="Pfam" id="PF12344">
    <property type="entry name" value="UvrB"/>
    <property type="match status" value="1"/>
</dbReference>
<keyword evidence="19" id="KW-1185">Reference proteome</keyword>
<dbReference type="InterPro" id="IPR004807">
    <property type="entry name" value="UvrB"/>
</dbReference>
<dbReference type="SUPFAM" id="SSF46600">
    <property type="entry name" value="C-terminal UvrC-binding domain of UvrB"/>
    <property type="match status" value="1"/>
</dbReference>
<dbReference type="InterPro" id="IPR001650">
    <property type="entry name" value="Helicase_C-like"/>
</dbReference>
<dbReference type="InterPro" id="IPR001943">
    <property type="entry name" value="UVR_dom"/>
</dbReference>
<comment type="similarity">
    <text evidence="2 12 13">Belongs to the UvrB family.</text>
</comment>
<keyword evidence="3 12" id="KW-0963">Cytoplasm</keyword>
<evidence type="ECO:0000256" key="2">
    <source>
        <dbReference type="ARBA" id="ARBA00008533"/>
    </source>
</evidence>
<dbReference type="Pfam" id="PF02151">
    <property type="entry name" value="UVR"/>
    <property type="match status" value="1"/>
</dbReference>
<evidence type="ECO:0000256" key="13">
    <source>
        <dbReference type="RuleBase" id="RU003587"/>
    </source>
</evidence>
<name>A0ABU5CFJ9_9BACI</name>
<comment type="caution">
    <text evidence="18">The sequence shown here is derived from an EMBL/GenBank/DDBJ whole genome shotgun (WGS) entry which is preliminary data.</text>
</comment>
<dbReference type="InterPro" id="IPR041471">
    <property type="entry name" value="UvrB_inter"/>
</dbReference>
<protein>
    <recommendedName>
        <fullName evidence="11 12">UvrABC system protein B</fullName>
        <shortName evidence="12">Protein UvrB</shortName>
    </recommendedName>
    <alternativeName>
        <fullName evidence="12">Excinuclease ABC subunit B</fullName>
    </alternativeName>
</protein>
<dbReference type="SMART" id="SM00490">
    <property type="entry name" value="HELICc"/>
    <property type="match status" value="1"/>
</dbReference>
<comment type="domain">
    <text evidence="12">The beta-hairpin motif is involved in DNA binding.</text>
</comment>
<comment type="function">
    <text evidence="12">The UvrABC repair system catalyzes the recognition and processing of DNA lesions. A damage recognition complex composed of 2 UvrA and 2 UvrB subunits scans DNA for abnormalities. Upon binding of the UvrA(2)B(2) complex to a putative damaged site, the DNA wraps around one UvrB monomer. DNA wrap is dependent on ATP binding by UvrB and probably causes local melting of the DNA helix, facilitating insertion of UvrB beta-hairpin between the DNA strands. Then UvrB probes one DNA strand for the presence of a lesion. If a lesion is found the UvrA subunits dissociate and the UvrB-DNA preincision complex is formed. This complex is subsequently bound by UvrC and the second UvrB is released. If no lesion is found, the DNA wraps around the other UvrB subunit that will check the other stand for damage.</text>
</comment>
<keyword evidence="7 12" id="KW-0067">ATP-binding</keyword>
<keyword evidence="4 12" id="KW-0547">Nucleotide-binding</keyword>
<dbReference type="Gene3D" id="3.40.50.300">
    <property type="entry name" value="P-loop containing nucleotide triphosphate hydrolases"/>
    <property type="match status" value="3"/>
</dbReference>
<dbReference type="Pfam" id="PF00271">
    <property type="entry name" value="Helicase_C"/>
    <property type="match status" value="1"/>
</dbReference>
<reference evidence="18 19" key="1">
    <citation type="submission" date="2023-10" db="EMBL/GenBank/DDBJ databases">
        <title>179-bfca-hs.</title>
        <authorList>
            <person name="Miliotis G."/>
            <person name="Sengupta P."/>
            <person name="Hameed A."/>
            <person name="Chuvochina M."/>
            <person name="Mcdonagh F."/>
            <person name="Simpson A.C."/>
            <person name="Singh N.K."/>
            <person name="Rekha P.D."/>
            <person name="Raman K."/>
            <person name="Hugenholtz P."/>
            <person name="Venkateswaran K."/>
        </authorList>
    </citation>
    <scope>NUCLEOTIDE SEQUENCE [LARGE SCALE GENOMIC DNA]</scope>
    <source>
        <strain evidence="18 19">179-BFC-A-HS</strain>
    </source>
</reference>
<keyword evidence="12 13" id="KW-0742">SOS response</keyword>
<dbReference type="PROSITE" id="PS51192">
    <property type="entry name" value="HELICASE_ATP_BIND_1"/>
    <property type="match status" value="1"/>
</dbReference>
<feature type="coiled-coil region" evidence="14">
    <location>
        <begin position="620"/>
        <end position="647"/>
    </location>
</feature>
<dbReference type="HAMAP" id="MF_00204">
    <property type="entry name" value="UvrB"/>
    <property type="match status" value="1"/>
</dbReference>
<evidence type="ECO:0000256" key="6">
    <source>
        <dbReference type="ARBA" id="ARBA00022769"/>
    </source>
</evidence>
<evidence type="ECO:0000256" key="9">
    <source>
        <dbReference type="ARBA" id="ARBA00023204"/>
    </source>
</evidence>
<evidence type="ECO:0000256" key="14">
    <source>
        <dbReference type="SAM" id="Coils"/>
    </source>
</evidence>
<dbReference type="InterPro" id="IPR006935">
    <property type="entry name" value="Helicase/UvrB_N"/>
</dbReference>
<keyword evidence="14" id="KW-0175">Coiled coil</keyword>
<evidence type="ECO:0000256" key="4">
    <source>
        <dbReference type="ARBA" id="ARBA00022741"/>
    </source>
</evidence>
<dbReference type="SUPFAM" id="SSF52540">
    <property type="entry name" value="P-loop containing nucleoside triphosphate hydrolases"/>
    <property type="match status" value="2"/>
</dbReference>
<evidence type="ECO:0000313" key="18">
    <source>
        <dbReference type="EMBL" id="MDY0405109.1"/>
    </source>
</evidence>
<feature type="domain" description="UVR" evidence="15">
    <location>
        <begin position="624"/>
        <end position="659"/>
    </location>
</feature>
<dbReference type="RefSeq" id="WP_306068190.1">
    <property type="nucleotide sequence ID" value="NZ_JAROCA020000001.1"/>
</dbReference>
<sequence length="660" mass="76009">MENNKFELVSKYEPQGDQPKAIKELVSRIKEGRRHQTLLGATGTGKTFTVSNVIKEINKPTLVIAHNKTLAGQLYSEFKEFFPNNAVEYFVSFYDYYQPEAYVPSTDTFIEKDASINDEIDKLRHSATSALFERNDVLIVASVSSIFGLGSPEEYSSQVVSLRMGMEKERDDLLRDLVNIQYARNDIDFKRGTFRVRGDSVEVIPASREKNCIRIEFFGDEIDRIREVDALTGEIIGDREHVAIFPASHYVTREEKLKLAIERIEEELDERLKELHDQNKLLEEQRLRQRTNYDIEMMKEMGFCSGIENYSRHLTLREAGATPYTLFDYFPKDFLVVVDESHVTLPQIRGMYNGDRARKQVLVDHGFRLPSALDNRPLTFEEFEKKTSQLIYVSATPGPYEMEHAPDFTEQIIRPTGLLDPKVEVRPINGQIDDLIAEINQCKKHNERVLVTTLTKKMAEDLTDYLKEIGIKVTYLHSEVKTLERTEIIRELRLGKHDVLVGINLLREGLDIPEVSLVAILDADKEGFLRSERSLVQTMGRAARNENGKVIMYADTITQSMQAAIDETNRRRQVQMEYNEAHHIVPKTIKKEIHDSIRATVAAETGEKYETDKKLKKISKKEKEKIIQSMEKEMREAAKALDFERAAELRDILFEMKAEA</sequence>
<dbReference type="PROSITE" id="PS51194">
    <property type="entry name" value="HELICASE_CTER"/>
    <property type="match status" value="1"/>
</dbReference>
<dbReference type="PANTHER" id="PTHR24029:SF0">
    <property type="entry name" value="UVRABC SYSTEM PROTEIN B"/>
    <property type="match status" value="1"/>
</dbReference>
<evidence type="ECO:0000256" key="1">
    <source>
        <dbReference type="ARBA" id="ARBA00004496"/>
    </source>
</evidence>
<keyword evidence="8 12" id="KW-0267">Excision nuclease</keyword>
<organism evidence="18 19">
    <name type="scientific">Tigheibacillus jepli</name>
    <dbReference type="NCBI Taxonomy" id="3035914"/>
    <lineage>
        <taxon>Bacteria</taxon>
        <taxon>Bacillati</taxon>
        <taxon>Bacillota</taxon>
        <taxon>Bacilli</taxon>
        <taxon>Bacillales</taxon>
        <taxon>Bacillaceae</taxon>
        <taxon>Tigheibacillus</taxon>
    </lineage>
</organism>
<keyword evidence="5 12" id="KW-0227">DNA damage</keyword>
<evidence type="ECO:0000313" key="19">
    <source>
        <dbReference type="Proteomes" id="UP001228376"/>
    </source>
</evidence>
<proteinExistence type="inferred from homology"/>
<keyword evidence="9 12" id="KW-0234">DNA repair</keyword>
<keyword evidence="6 12" id="KW-0228">DNA excision</keyword>
<dbReference type="Pfam" id="PF17757">
    <property type="entry name" value="UvrB_inter"/>
    <property type="match status" value="1"/>
</dbReference>
<feature type="domain" description="Helicase C-terminal" evidence="17">
    <location>
        <begin position="431"/>
        <end position="593"/>
    </location>
</feature>
<evidence type="ECO:0000256" key="7">
    <source>
        <dbReference type="ARBA" id="ARBA00022840"/>
    </source>
</evidence>
<dbReference type="SMART" id="SM00487">
    <property type="entry name" value="DEXDc"/>
    <property type="match status" value="1"/>
</dbReference>
<dbReference type="PROSITE" id="PS50151">
    <property type="entry name" value="UVR"/>
    <property type="match status" value="1"/>
</dbReference>
<dbReference type="PANTHER" id="PTHR24029">
    <property type="entry name" value="UVRABC SYSTEM PROTEIN B"/>
    <property type="match status" value="1"/>
</dbReference>
<dbReference type="InterPro" id="IPR036876">
    <property type="entry name" value="UVR_dom_sf"/>
</dbReference>
<dbReference type="InterPro" id="IPR014001">
    <property type="entry name" value="Helicase_ATP-bd"/>
</dbReference>
<evidence type="ECO:0000256" key="8">
    <source>
        <dbReference type="ARBA" id="ARBA00022881"/>
    </source>
</evidence>
<feature type="short sequence motif" description="Beta-hairpin" evidence="12">
    <location>
        <begin position="93"/>
        <end position="116"/>
    </location>
</feature>
<evidence type="ECO:0000256" key="10">
    <source>
        <dbReference type="ARBA" id="ARBA00026033"/>
    </source>
</evidence>
<dbReference type="NCBIfam" id="NF003673">
    <property type="entry name" value="PRK05298.1"/>
    <property type="match status" value="1"/>
</dbReference>
<dbReference type="InterPro" id="IPR024759">
    <property type="entry name" value="UvrB_YAD/RRR_dom"/>
</dbReference>
<dbReference type="EMBL" id="JAROCA020000001">
    <property type="protein sequence ID" value="MDY0405109.1"/>
    <property type="molecule type" value="Genomic_DNA"/>
</dbReference>
<comment type="subunit">
    <text evidence="10 12 13">Forms a heterotetramer with UvrA during the search for lesions. Interacts with UvrC in an incision complex.</text>
</comment>
<dbReference type="Gene3D" id="4.10.860.10">
    <property type="entry name" value="UVR domain"/>
    <property type="match status" value="1"/>
</dbReference>
<comment type="subcellular location">
    <subcellularLocation>
        <location evidence="1 12 13">Cytoplasm</location>
    </subcellularLocation>
</comment>
<dbReference type="CDD" id="cd17916">
    <property type="entry name" value="DEXHc_UvrB"/>
    <property type="match status" value="1"/>
</dbReference>
<gene>
    <name evidence="12 18" type="primary">uvrB</name>
    <name evidence="18" type="ORF">P5G51_006580</name>
</gene>
<evidence type="ECO:0000256" key="3">
    <source>
        <dbReference type="ARBA" id="ARBA00022490"/>
    </source>
</evidence>
<accession>A0ABU5CFJ9</accession>
<evidence type="ECO:0000256" key="5">
    <source>
        <dbReference type="ARBA" id="ARBA00022763"/>
    </source>
</evidence>
<dbReference type="CDD" id="cd18790">
    <property type="entry name" value="SF2_C_UvrB"/>
    <property type="match status" value="1"/>
</dbReference>
<dbReference type="Pfam" id="PF04851">
    <property type="entry name" value="ResIII"/>
    <property type="match status" value="1"/>
</dbReference>
<feature type="binding site" evidence="12">
    <location>
        <begin position="40"/>
        <end position="47"/>
    </location>
    <ligand>
        <name>ATP</name>
        <dbReference type="ChEBI" id="CHEBI:30616"/>
    </ligand>
</feature>
<dbReference type="NCBIfam" id="TIGR00631">
    <property type="entry name" value="uvrb"/>
    <property type="match status" value="1"/>
</dbReference>
<dbReference type="GO" id="GO:0016787">
    <property type="term" value="F:hydrolase activity"/>
    <property type="evidence" value="ECO:0007669"/>
    <property type="project" value="UniProtKB-KW"/>
</dbReference>
<evidence type="ECO:0000259" key="17">
    <source>
        <dbReference type="PROSITE" id="PS51194"/>
    </source>
</evidence>
<feature type="domain" description="Helicase ATP-binding" evidence="16">
    <location>
        <begin position="27"/>
        <end position="184"/>
    </location>
</feature>
<dbReference type="InterPro" id="IPR027417">
    <property type="entry name" value="P-loop_NTPase"/>
</dbReference>
<evidence type="ECO:0000259" key="16">
    <source>
        <dbReference type="PROSITE" id="PS51192"/>
    </source>
</evidence>
<evidence type="ECO:0000259" key="15">
    <source>
        <dbReference type="PROSITE" id="PS50151"/>
    </source>
</evidence>